<comment type="similarity">
    <text evidence="1 5">Belongs to the IF-3 family.</text>
</comment>
<evidence type="ECO:0000259" key="7">
    <source>
        <dbReference type="Pfam" id="PF05198"/>
    </source>
</evidence>
<dbReference type="Gene3D" id="3.30.110.10">
    <property type="entry name" value="Translation initiation factor 3 (IF-3), C-terminal domain"/>
    <property type="match status" value="1"/>
</dbReference>
<comment type="subunit">
    <text evidence="5">Monomer.</text>
</comment>
<dbReference type="GO" id="GO:0043022">
    <property type="term" value="F:ribosome binding"/>
    <property type="evidence" value="ECO:0007669"/>
    <property type="project" value="TreeGrafter"/>
</dbReference>
<dbReference type="Pfam" id="PF00707">
    <property type="entry name" value="IF3_C"/>
    <property type="match status" value="1"/>
</dbReference>
<dbReference type="NCBIfam" id="TIGR00168">
    <property type="entry name" value="infC"/>
    <property type="match status" value="1"/>
</dbReference>
<dbReference type="SUPFAM" id="SSF55200">
    <property type="entry name" value="Translation initiation factor IF3, C-terminal domain"/>
    <property type="match status" value="1"/>
</dbReference>
<dbReference type="Pfam" id="PF05198">
    <property type="entry name" value="IF3_N"/>
    <property type="match status" value="1"/>
</dbReference>
<dbReference type="Proteomes" id="UP000177605">
    <property type="component" value="Unassembled WGS sequence"/>
</dbReference>
<comment type="subcellular location">
    <subcellularLocation>
        <location evidence="5">Cytoplasm</location>
    </subcellularLocation>
</comment>
<dbReference type="InterPro" id="IPR036788">
    <property type="entry name" value="T_IF-3_C_sf"/>
</dbReference>
<dbReference type="AlphaFoldDB" id="A0A1F8F1Q2"/>
<dbReference type="EMBL" id="MGJM01000004">
    <property type="protein sequence ID" value="OGN07067.1"/>
    <property type="molecule type" value="Genomic_DNA"/>
</dbReference>
<proteinExistence type="inferred from homology"/>
<evidence type="ECO:0000313" key="8">
    <source>
        <dbReference type="EMBL" id="OGN07067.1"/>
    </source>
</evidence>
<evidence type="ECO:0000256" key="1">
    <source>
        <dbReference type="ARBA" id="ARBA00005439"/>
    </source>
</evidence>
<sequence>MLLEKNLRINNQIRALQIQVIDPEGKPLGTMTIQNALSLAREYDLDLVEVGPNTVPPMTKIMDYGKYIYQKERQEKKSSGAKKQRQEIKTVRVGFKTGIHDLQFKAEKVEEFLKAGHIVRVELTLRGREKALGPMGRQKLEKFLENIKEPHAVQEQIKRSPYGWLITIKK</sequence>
<dbReference type="PROSITE" id="PS00938">
    <property type="entry name" value="IF3"/>
    <property type="match status" value="1"/>
</dbReference>
<dbReference type="InterPro" id="IPR019813">
    <property type="entry name" value="Translation_initiation_fac3_CS"/>
</dbReference>
<comment type="function">
    <text evidence="5">IF-3 binds to the 30S ribosomal subunit and shifts the equilibrium between 70S ribosomes and their 50S and 30S subunits in favor of the free subunits, thus enhancing the availability of 30S subunits on which protein synthesis initiation begins.</text>
</comment>
<evidence type="ECO:0000256" key="3">
    <source>
        <dbReference type="ARBA" id="ARBA00022917"/>
    </source>
</evidence>
<dbReference type="Gene3D" id="3.10.20.80">
    <property type="entry name" value="Translation initiation factor 3 (IF-3), N-terminal domain"/>
    <property type="match status" value="1"/>
</dbReference>
<keyword evidence="3 5" id="KW-0648">Protein biosynthesis</keyword>
<dbReference type="GO" id="GO:0005737">
    <property type="term" value="C:cytoplasm"/>
    <property type="evidence" value="ECO:0007669"/>
    <property type="project" value="UniProtKB-SubCell"/>
</dbReference>
<evidence type="ECO:0000259" key="6">
    <source>
        <dbReference type="Pfam" id="PF00707"/>
    </source>
</evidence>
<dbReference type="InterPro" id="IPR036787">
    <property type="entry name" value="T_IF-3_N_sf"/>
</dbReference>
<accession>A0A1F8F1Q2</accession>
<evidence type="ECO:0000313" key="9">
    <source>
        <dbReference type="Proteomes" id="UP000177605"/>
    </source>
</evidence>
<keyword evidence="2 5" id="KW-0396">Initiation factor</keyword>
<gene>
    <name evidence="8" type="ORF">A2669_02330</name>
</gene>
<comment type="caution">
    <text evidence="8">The sequence shown here is derived from an EMBL/GenBank/DDBJ whole genome shotgun (WGS) entry which is preliminary data.</text>
</comment>
<dbReference type="PANTHER" id="PTHR10938:SF0">
    <property type="entry name" value="TRANSLATION INITIATION FACTOR IF-3, MITOCHONDRIAL"/>
    <property type="match status" value="1"/>
</dbReference>
<protein>
    <recommendedName>
        <fullName evidence="4 5">Translation initiation factor IF-3</fullName>
    </recommendedName>
</protein>
<organism evidence="8 9">
    <name type="scientific">Candidatus Yanofskybacteria bacterium RIFCSPHIGHO2_01_FULL_48_25b</name>
    <dbReference type="NCBI Taxonomy" id="1802672"/>
    <lineage>
        <taxon>Bacteria</taxon>
        <taxon>Candidatus Yanofskyibacteriota</taxon>
    </lineage>
</organism>
<dbReference type="InterPro" id="IPR019815">
    <property type="entry name" value="Translation_initiation_fac_3_C"/>
</dbReference>
<feature type="domain" description="Translation initiation factor 3 C-terminal" evidence="6">
    <location>
        <begin position="87"/>
        <end position="158"/>
    </location>
</feature>
<dbReference type="GO" id="GO:0003743">
    <property type="term" value="F:translation initiation factor activity"/>
    <property type="evidence" value="ECO:0007669"/>
    <property type="project" value="UniProtKB-UniRule"/>
</dbReference>
<dbReference type="SUPFAM" id="SSF54364">
    <property type="entry name" value="Translation initiation factor IF3, N-terminal domain"/>
    <property type="match status" value="1"/>
</dbReference>
<dbReference type="InterPro" id="IPR001288">
    <property type="entry name" value="Translation_initiation_fac_3"/>
</dbReference>
<dbReference type="GO" id="GO:0032790">
    <property type="term" value="P:ribosome disassembly"/>
    <property type="evidence" value="ECO:0007669"/>
    <property type="project" value="TreeGrafter"/>
</dbReference>
<feature type="domain" description="Translation initiation factor 3 N-terminal" evidence="7">
    <location>
        <begin position="9"/>
        <end position="77"/>
    </location>
</feature>
<evidence type="ECO:0000256" key="5">
    <source>
        <dbReference type="RuleBase" id="RU000646"/>
    </source>
</evidence>
<dbReference type="InterPro" id="IPR019814">
    <property type="entry name" value="Translation_initiation_fac_3_N"/>
</dbReference>
<dbReference type="PANTHER" id="PTHR10938">
    <property type="entry name" value="TRANSLATION INITIATION FACTOR IF-3"/>
    <property type="match status" value="1"/>
</dbReference>
<evidence type="ECO:0000256" key="4">
    <source>
        <dbReference type="NCBIfam" id="TIGR00168"/>
    </source>
</evidence>
<evidence type="ECO:0000256" key="2">
    <source>
        <dbReference type="ARBA" id="ARBA00022540"/>
    </source>
</evidence>
<name>A0A1F8F1Q2_9BACT</name>
<reference evidence="8 9" key="1">
    <citation type="journal article" date="2016" name="Nat. Commun.">
        <title>Thousands of microbial genomes shed light on interconnected biogeochemical processes in an aquifer system.</title>
        <authorList>
            <person name="Anantharaman K."/>
            <person name="Brown C.T."/>
            <person name="Hug L.A."/>
            <person name="Sharon I."/>
            <person name="Castelle C.J."/>
            <person name="Probst A.J."/>
            <person name="Thomas B.C."/>
            <person name="Singh A."/>
            <person name="Wilkins M.J."/>
            <person name="Karaoz U."/>
            <person name="Brodie E.L."/>
            <person name="Williams K.H."/>
            <person name="Hubbard S.S."/>
            <person name="Banfield J.F."/>
        </authorList>
    </citation>
    <scope>NUCLEOTIDE SEQUENCE [LARGE SCALE GENOMIC DNA]</scope>
</reference>